<dbReference type="OrthoDB" id="5329403at2759"/>
<name>A0A1L9UJR1_ASPBC</name>
<feature type="region of interest" description="Disordered" evidence="1">
    <location>
        <begin position="677"/>
        <end position="702"/>
    </location>
</feature>
<dbReference type="VEuPathDB" id="FungiDB:ASPBRDRAFT_43236"/>
<dbReference type="OMA" id="FPIRTAM"/>
<feature type="compositionally biased region" description="Basic residues" evidence="1">
    <location>
        <begin position="71"/>
        <end position="91"/>
    </location>
</feature>
<reference evidence="3" key="1">
    <citation type="journal article" date="2017" name="Genome Biol.">
        <title>Comparative genomics reveals high biological diversity and specific adaptations in the industrially and medically important fungal genus Aspergillus.</title>
        <authorList>
            <person name="de Vries R.P."/>
            <person name="Riley R."/>
            <person name="Wiebenga A."/>
            <person name="Aguilar-Osorio G."/>
            <person name="Amillis S."/>
            <person name="Uchima C.A."/>
            <person name="Anderluh G."/>
            <person name="Asadollahi M."/>
            <person name="Askin M."/>
            <person name="Barry K."/>
            <person name="Battaglia E."/>
            <person name="Bayram O."/>
            <person name="Benocci T."/>
            <person name="Braus-Stromeyer S.A."/>
            <person name="Caldana C."/>
            <person name="Canovas D."/>
            <person name="Cerqueira G.C."/>
            <person name="Chen F."/>
            <person name="Chen W."/>
            <person name="Choi C."/>
            <person name="Clum A."/>
            <person name="Dos Santos R.A."/>
            <person name="Damasio A.R."/>
            <person name="Diallinas G."/>
            <person name="Emri T."/>
            <person name="Fekete E."/>
            <person name="Flipphi M."/>
            <person name="Freyberg S."/>
            <person name="Gallo A."/>
            <person name="Gournas C."/>
            <person name="Habgood R."/>
            <person name="Hainaut M."/>
            <person name="Harispe M.L."/>
            <person name="Henrissat B."/>
            <person name="Hilden K.S."/>
            <person name="Hope R."/>
            <person name="Hossain A."/>
            <person name="Karabika E."/>
            <person name="Karaffa L."/>
            <person name="Karanyi Z."/>
            <person name="Krasevec N."/>
            <person name="Kuo A."/>
            <person name="Kusch H."/>
            <person name="LaButti K."/>
            <person name="Lagendijk E.L."/>
            <person name="Lapidus A."/>
            <person name="Levasseur A."/>
            <person name="Lindquist E."/>
            <person name="Lipzen A."/>
            <person name="Logrieco A.F."/>
            <person name="MacCabe A."/>
            <person name="Maekelae M.R."/>
            <person name="Malavazi I."/>
            <person name="Melin P."/>
            <person name="Meyer V."/>
            <person name="Mielnichuk N."/>
            <person name="Miskei M."/>
            <person name="Molnar A.P."/>
            <person name="Mule G."/>
            <person name="Ngan C.Y."/>
            <person name="Orejas M."/>
            <person name="Orosz E."/>
            <person name="Ouedraogo J.P."/>
            <person name="Overkamp K.M."/>
            <person name="Park H.-S."/>
            <person name="Perrone G."/>
            <person name="Piumi F."/>
            <person name="Punt P.J."/>
            <person name="Ram A.F."/>
            <person name="Ramon A."/>
            <person name="Rauscher S."/>
            <person name="Record E."/>
            <person name="Riano-Pachon D.M."/>
            <person name="Robert V."/>
            <person name="Roehrig J."/>
            <person name="Ruller R."/>
            <person name="Salamov A."/>
            <person name="Salih N.S."/>
            <person name="Samson R.A."/>
            <person name="Sandor E."/>
            <person name="Sanguinetti M."/>
            <person name="Schuetze T."/>
            <person name="Sepcic K."/>
            <person name="Shelest E."/>
            <person name="Sherlock G."/>
            <person name="Sophianopoulou V."/>
            <person name="Squina F.M."/>
            <person name="Sun H."/>
            <person name="Susca A."/>
            <person name="Todd R.B."/>
            <person name="Tsang A."/>
            <person name="Unkles S.E."/>
            <person name="van de Wiele N."/>
            <person name="van Rossen-Uffink D."/>
            <person name="Oliveira J.V."/>
            <person name="Vesth T.C."/>
            <person name="Visser J."/>
            <person name="Yu J.-H."/>
            <person name="Zhou M."/>
            <person name="Andersen M.R."/>
            <person name="Archer D.B."/>
            <person name="Baker S.E."/>
            <person name="Benoit I."/>
            <person name="Brakhage A.A."/>
            <person name="Braus G.H."/>
            <person name="Fischer R."/>
            <person name="Frisvad J.C."/>
            <person name="Goldman G.H."/>
            <person name="Houbraken J."/>
            <person name="Oakley B."/>
            <person name="Pocsi I."/>
            <person name="Scazzocchio C."/>
            <person name="Seiboth B."/>
            <person name="vanKuyk P.A."/>
            <person name="Wortman J."/>
            <person name="Dyer P.S."/>
            <person name="Grigoriev I.V."/>
        </authorList>
    </citation>
    <scope>NUCLEOTIDE SEQUENCE [LARGE SCALE GENOMIC DNA]</scope>
    <source>
        <strain evidence="3">CBS 101740 / IMI 381727 / IBT 21946</strain>
    </source>
</reference>
<dbReference type="EMBL" id="KV878684">
    <property type="protein sequence ID" value="OJJ71864.1"/>
    <property type="molecule type" value="Genomic_DNA"/>
</dbReference>
<dbReference type="GeneID" id="93577443"/>
<feature type="compositionally biased region" description="Polar residues" evidence="1">
    <location>
        <begin position="273"/>
        <end position="284"/>
    </location>
</feature>
<gene>
    <name evidence="2" type="ORF">ASPBRDRAFT_43236</name>
</gene>
<feature type="compositionally biased region" description="Polar residues" evidence="1">
    <location>
        <begin position="687"/>
        <end position="699"/>
    </location>
</feature>
<dbReference type="RefSeq" id="XP_067479112.1">
    <property type="nucleotide sequence ID" value="XM_067624955.1"/>
</dbReference>
<organism evidence="2 3">
    <name type="scientific">Aspergillus brasiliensis (strain CBS 101740 / IMI 381727 / IBT 21946)</name>
    <dbReference type="NCBI Taxonomy" id="767769"/>
    <lineage>
        <taxon>Eukaryota</taxon>
        <taxon>Fungi</taxon>
        <taxon>Dikarya</taxon>
        <taxon>Ascomycota</taxon>
        <taxon>Pezizomycotina</taxon>
        <taxon>Eurotiomycetes</taxon>
        <taxon>Eurotiomycetidae</taxon>
        <taxon>Eurotiales</taxon>
        <taxon>Aspergillaceae</taxon>
        <taxon>Aspergillus</taxon>
        <taxon>Aspergillus subgen. Circumdati</taxon>
    </lineage>
</organism>
<accession>A0A1L9UJR1</accession>
<protein>
    <submittedName>
        <fullName evidence="2">Uncharacterized protein</fullName>
    </submittedName>
</protein>
<feature type="region of interest" description="Disordered" evidence="1">
    <location>
        <begin position="271"/>
        <end position="308"/>
    </location>
</feature>
<feature type="compositionally biased region" description="Basic and acidic residues" evidence="1">
    <location>
        <begin position="297"/>
        <end position="308"/>
    </location>
</feature>
<evidence type="ECO:0000313" key="2">
    <source>
        <dbReference type="EMBL" id="OJJ71864.1"/>
    </source>
</evidence>
<evidence type="ECO:0000256" key="1">
    <source>
        <dbReference type="SAM" id="MobiDB-lite"/>
    </source>
</evidence>
<sequence>MLLASLTVYAAMQRRGSFCTSQLPCVDDAFDTYFWISRKPNDMGPEIRRTKSADPVFHFLPQVDGPTEQRKAKKSKPKRKNNRKNKNKNKGKAAEVVDNDVVVDDAVAGCDVAKEDHQQKQAEMNGDHRDDNVADATTFATAGAEVKNGNMPPPYSSATEDTCVGEPASSAITNSPVAEMTPAAEAAALKAKIMEAMKLGEVLDRQIEQKRNASAQASSSCREREQRNLQGAVPAMLSTSSASQRPGSGSVDHISHAYRSQQSPVSEMRAAGNLNSQPSTSHVDCSSEEAVRTSGTRSDEPNSQDDYRAVKDREIQQFCRAHARAPCRFDPSCCVHKPMQDCNCPPRWSCCCSHHKGDCCTCLTYLNTVSAKSDTETPSDIGQGVKGGNTVAESNTSGGKKGELNIVNWQSVRIFEANRLPGENDKLKNVEAFSEHLLQLFENRELCDFHFKLTSKNGLYQSAIIPVQVAVIARSPFVAALLRTQLYQQGHREIAVTLGDQVNLIQGFEHAIRNLYGSPLLHGARLRNEALAVLGYTEESQGMYPFPIRTAMLDLALSYAASGAFLHVNNILEAGIRMALELIDWSTIETIIHFGLRVDRFSIILEGTDTPPGTPRANQARSGHVLVRNRQLREIWAPLLVRAALSFIAESIDDKFVLYHQAQSLCVPNRVPESLQTAPGAIGSEPGSASANSTATTENKPSRETLVTSAVLISLPYVHLQEVFRTLSARRVLSNELAQAIMRERESRRLQALRELAKQGEITEQDLPRETKELGFGEYLVFKSVCKQGQGPVTVTTEISLEREWIGCRSPDAKQ</sequence>
<keyword evidence="3" id="KW-1185">Reference proteome</keyword>
<evidence type="ECO:0000313" key="3">
    <source>
        <dbReference type="Proteomes" id="UP000184499"/>
    </source>
</evidence>
<feature type="region of interest" description="Disordered" evidence="1">
    <location>
        <begin position="210"/>
        <end position="253"/>
    </location>
</feature>
<feature type="region of interest" description="Disordered" evidence="1">
    <location>
        <begin position="51"/>
        <end position="93"/>
    </location>
</feature>
<dbReference type="Proteomes" id="UP000184499">
    <property type="component" value="Unassembled WGS sequence"/>
</dbReference>
<proteinExistence type="predicted"/>
<feature type="compositionally biased region" description="Polar residues" evidence="1">
    <location>
        <begin position="237"/>
        <end position="247"/>
    </location>
</feature>
<feature type="region of interest" description="Disordered" evidence="1">
    <location>
        <begin position="374"/>
        <end position="397"/>
    </location>
</feature>
<dbReference type="AlphaFoldDB" id="A0A1L9UJR1"/>